<accession>B9RHF2</accession>
<reference evidence="3" key="1">
    <citation type="journal article" date="2010" name="Nat. Biotechnol.">
        <title>Draft genome sequence of the oilseed species Ricinus communis.</title>
        <authorList>
            <person name="Chan A.P."/>
            <person name="Crabtree J."/>
            <person name="Zhao Q."/>
            <person name="Lorenzi H."/>
            <person name="Orvis J."/>
            <person name="Puiu D."/>
            <person name="Melake-Berhan A."/>
            <person name="Jones K.M."/>
            <person name="Redman J."/>
            <person name="Chen G."/>
            <person name="Cahoon E.B."/>
            <person name="Gedil M."/>
            <person name="Stanke M."/>
            <person name="Haas B.J."/>
            <person name="Wortman J.R."/>
            <person name="Fraser-Liggett C.M."/>
            <person name="Ravel J."/>
            <person name="Rabinowicz P.D."/>
        </authorList>
    </citation>
    <scope>NUCLEOTIDE SEQUENCE [LARGE SCALE GENOMIC DNA]</scope>
    <source>
        <strain evidence="3">cv. Hale</strain>
    </source>
</reference>
<protein>
    <submittedName>
        <fullName evidence="2">Uncharacterized protein</fullName>
    </submittedName>
</protein>
<dbReference type="InParanoid" id="B9RHF2"/>
<feature type="transmembrane region" description="Helical" evidence="1">
    <location>
        <begin position="36"/>
        <end position="55"/>
    </location>
</feature>
<keyword evidence="1" id="KW-0472">Membrane</keyword>
<dbReference type="AlphaFoldDB" id="B9RHF2"/>
<dbReference type="Proteomes" id="UP000008311">
    <property type="component" value="Unassembled WGS sequence"/>
</dbReference>
<keyword evidence="3" id="KW-1185">Reference proteome</keyword>
<sequence length="159" mass="17899">MIYCLDHSIVIEEQYKSPLLAQLATHQVFHQHVEPYLSWLGGYLVVSLYLLAIVLSGEMTVTLVDYNALTGLCCDVEMLGSMPTVKSQMKVVLMSLRAHWIGRADTNEHPLSDAGVDWVRVGMHSCIGDWTTIFELGGTYMAFAYLLLVETFPWGWPDD</sequence>
<evidence type="ECO:0000256" key="1">
    <source>
        <dbReference type="SAM" id="Phobius"/>
    </source>
</evidence>
<organism evidence="2 3">
    <name type="scientific">Ricinus communis</name>
    <name type="common">Castor bean</name>
    <dbReference type="NCBI Taxonomy" id="3988"/>
    <lineage>
        <taxon>Eukaryota</taxon>
        <taxon>Viridiplantae</taxon>
        <taxon>Streptophyta</taxon>
        <taxon>Embryophyta</taxon>
        <taxon>Tracheophyta</taxon>
        <taxon>Spermatophyta</taxon>
        <taxon>Magnoliopsida</taxon>
        <taxon>eudicotyledons</taxon>
        <taxon>Gunneridae</taxon>
        <taxon>Pentapetalae</taxon>
        <taxon>rosids</taxon>
        <taxon>fabids</taxon>
        <taxon>Malpighiales</taxon>
        <taxon>Euphorbiaceae</taxon>
        <taxon>Acalyphoideae</taxon>
        <taxon>Acalypheae</taxon>
        <taxon>Ricinus</taxon>
    </lineage>
</organism>
<dbReference type="EMBL" id="EQ973779">
    <property type="protein sequence ID" value="EEF49162.1"/>
    <property type="molecule type" value="Genomic_DNA"/>
</dbReference>
<keyword evidence="1" id="KW-0812">Transmembrane</keyword>
<gene>
    <name evidence="2" type="ORF">RCOM_1524290</name>
</gene>
<evidence type="ECO:0000313" key="2">
    <source>
        <dbReference type="EMBL" id="EEF49162.1"/>
    </source>
</evidence>
<evidence type="ECO:0000313" key="3">
    <source>
        <dbReference type="Proteomes" id="UP000008311"/>
    </source>
</evidence>
<keyword evidence="1" id="KW-1133">Transmembrane helix</keyword>
<proteinExistence type="predicted"/>
<name>B9RHF2_RICCO</name>